<evidence type="ECO:0000313" key="3">
    <source>
        <dbReference type="EMBL" id="CDR96447.1"/>
    </source>
</evidence>
<dbReference type="Proteomes" id="UP000033188">
    <property type="component" value="Chromosome 3"/>
</dbReference>
<dbReference type="EMBL" id="LK391709">
    <property type="protein sequence ID" value="CDR96447.1"/>
    <property type="molecule type" value="Genomic_DNA"/>
</dbReference>
<gene>
    <name evidence="3" type="ORF">BBBOND_0303510</name>
</gene>
<keyword evidence="4" id="KW-1185">Reference proteome</keyword>
<dbReference type="RefSeq" id="XP_012768633.1">
    <property type="nucleotide sequence ID" value="XM_012913179.1"/>
</dbReference>
<evidence type="ECO:0000256" key="1">
    <source>
        <dbReference type="SAM" id="MobiDB-lite"/>
    </source>
</evidence>
<evidence type="ECO:0008006" key="5">
    <source>
        <dbReference type="Google" id="ProtNLM"/>
    </source>
</evidence>
<dbReference type="GeneID" id="24564988"/>
<accession>A0A061D8Z8</accession>
<keyword evidence="2" id="KW-0472">Membrane</keyword>
<evidence type="ECO:0000313" key="4">
    <source>
        <dbReference type="Proteomes" id="UP000033188"/>
    </source>
</evidence>
<dbReference type="KEGG" id="bbig:BBBOND_0303510"/>
<reference evidence="4" key="1">
    <citation type="journal article" date="2014" name="Nucleic Acids Res.">
        <title>The evolutionary dynamics of variant antigen genes in Babesia reveal a history of genomic innovation underlying host-parasite interaction.</title>
        <authorList>
            <person name="Jackson A.P."/>
            <person name="Otto T.D."/>
            <person name="Darby A."/>
            <person name="Ramaprasad A."/>
            <person name="Xia D."/>
            <person name="Echaide I.E."/>
            <person name="Farber M."/>
            <person name="Gahlot S."/>
            <person name="Gamble J."/>
            <person name="Gupta D."/>
            <person name="Gupta Y."/>
            <person name="Jackson L."/>
            <person name="Malandrin L."/>
            <person name="Malas T.B."/>
            <person name="Moussa E."/>
            <person name="Nair M."/>
            <person name="Reid A.J."/>
            <person name="Sanders M."/>
            <person name="Sharma J."/>
            <person name="Tracey A."/>
            <person name="Quail M.A."/>
            <person name="Weir W."/>
            <person name="Wastling J.M."/>
            <person name="Hall N."/>
            <person name="Willadsen P."/>
            <person name="Lingelbach K."/>
            <person name="Shiels B."/>
            <person name="Tait A."/>
            <person name="Berriman M."/>
            <person name="Allred D.R."/>
            <person name="Pain A."/>
        </authorList>
    </citation>
    <scope>NUCLEOTIDE SEQUENCE [LARGE SCALE GENOMIC DNA]</scope>
    <source>
        <strain evidence="4">Bond</strain>
    </source>
</reference>
<feature type="region of interest" description="Disordered" evidence="1">
    <location>
        <begin position="1214"/>
        <end position="1273"/>
    </location>
</feature>
<protein>
    <recommendedName>
        <fullName evidence="5">C3H1-type domain-containing protein</fullName>
    </recommendedName>
</protein>
<keyword evidence="2" id="KW-1133">Transmembrane helix</keyword>
<feature type="transmembrane region" description="Helical" evidence="2">
    <location>
        <begin position="2049"/>
        <end position="2072"/>
    </location>
</feature>
<keyword evidence="2" id="KW-0812">Transmembrane</keyword>
<organism evidence="3 4">
    <name type="scientific">Babesia bigemina</name>
    <dbReference type="NCBI Taxonomy" id="5866"/>
    <lineage>
        <taxon>Eukaryota</taxon>
        <taxon>Sar</taxon>
        <taxon>Alveolata</taxon>
        <taxon>Apicomplexa</taxon>
        <taxon>Aconoidasida</taxon>
        <taxon>Piroplasmida</taxon>
        <taxon>Babesiidae</taxon>
        <taxon>Babesia</taxon>
    </lineage>
</organism>
<evidence type="ECO:0000256" key="2">
    <source>
        <dbReference type="SAM" id="Phobius"/>
    </source>
</evidence>
<proteinExistence type="predicted"/>
<sequence length="2111" mass="237162">MAPKKLTDCPENLREAIDWLIQVKNGGNGSGLDKLGNALKILIGEAIQKAKDSNKHTADKLRCAKNDTYDRPYCKELDERIAKANVELKISKSVQNFDKTSRDSLSADIKRFESQKADCVKSHYMDDQGMNDIQNKISQADEVISKLGNVSKELTNEDNTNILWRLCDGIEAFLGYAAGNYTGNGIVYGDCDRLRDAVLMFLNGVLVTVKDDENFRTYVLNGGDISKLVENKSGNGRTEFNLVISSVRSMLSLWDEMLTARTNKILYDIESFKDGIEHCYHNIDKQQGKGCMAMHASFMRSVEMLNRTISEIRCKNDGYAGVDKNLRSKLDVPFGYIDEGVNMLINSANNDGLIKAVEMIQNMFNTLPDELENFIRERVISTISDHSDHVEELKKYINMQIDNYRNRFVQERLSVVTRDLEMAVVTFSKNAYNQGGLKNVEVGNAINVIQQMLENVDNNVKDEVTLNAQNADTQIALIKKALNTKSQLGFTDALNGLSEAVGDPGEIFNEKHKNDLKAIVIKAQTDLKQAASRAEENAKNLGGLRNVKVAEAIQVIQQNLGRADRVTNMELLINLKKDIMDHQVRHIMDALNPDKPLPGVVKRLQSLNSIIEEPQQIFDRDHRNRLEELVAATEKEFLGALNQAQLYTTCTNFGLKKKVDEIFELVLKNVKSGKILISEIKSSITPALKKIGEGITENFQSGSNNISSKLRTLETSIANAIESNFERKLVTEITEHDFNGWFHSYMSHVLKEANEVISKADKAYQLVSEQLGMISSAVKHIKQKAESGTLNSVISGLEIQFAPIYLSIDTSSFYEDDRKSRRAYFDDLKSHLKNTLNILQVAYNNGYQSAAKTYLSEAISKIKAAVEEAERQYGDAVVSDISSIKSKLNKIVGDVFTKSDQREALQTLFDRDFDSLEDKVTSNSAFNDDYIARKQCFESLKALIKDAVENLSIIYKEAYQSSANTYLSRVIKAIEDKVKEAEGTYALAVHIELEKVKEKFKEITEENIKDKESKYEENQDRKKKHTLGTLFDKPFQDLQTAVLKHSAFKKDADCRKMCFEHLRALINNTVKTLIKAAKTHDTCALKAEEYLGKAFEDAKGKINTLGDSVKHKVKEACDRVIAEVCAMQAAHHKADLAALKSLVQKQRDNIFNIVNEDLKTGIKGFLQILKRWFDIKSDQLTTVQDLNRLSGEFKDLYDNLYSYVKFQHDGLEVEVDSEEDASQPQTQVPPLQAVPTPMASGGYKARPAMAAVTSQTHGKSQGKPELQNSGRAGYLRPVKRADKSVSKDTIATYLVGLEYHSRKLYNALTVGNFTHQSANICHDFAKFLESMRPLMFGRQDNPLLDIIKSGLKSFLAELGKAYISTYCGAAHMYDWNLNGRNCAKVFMTLLEILKTDFDELHEKCGENGVWNNKTICVLAGSNSYNDLGLCLKRFGYGVPSKDGKQDNELQCKSNMNGNEIFTKLVQQTVTVKDDYTLMTTIENLSKCLATYYRVRHYSTLQSKTYPLSVYQMLNWLSGFPNNPAYDELTLNGFSALFDKPDEEAADDTNEGVIAVAGDAAENSMHDLPFKFADDDVLEAYPENITPTTLRDTLAAVCANSHNVLTSILGHGHSNGIYACEFNTNSLSLWYPADTNSLVCMLFDILKRIHHQLYILYHQCSYETDLGGWRDCWYGRDVGGSDWRCNRLQCAGQMGDQKHNQTCDQKCNQSAGCGLKSPLQSYLEDGLQGYLPHQIKYEKGKVDCALKDHSGGPCKSPIGFPDISVTASHRYIGKHIHVALASLFGEKSSPLSQLCAQLNCLLPSAPKTLDDMFGFYLNFIGGWSRKQKTAFEQTVRDANFKRTNATLDICPVFESIEHKPAKPPGQKNSHITGDLYSLVKCRYNESSTVAHPCGPYLRPSCYYASGIFADKHNDKYLSWIVYLTETFHRLLKQLYEECNGNCGGERPKCRISKCVEKCAATTSPLSPESTHKASCKSIVHCKYTRPTFYKFGFIFRDCKILSDQSSRRTCQDFCTALNHVINDKETVGAALAKLIYVTIPEYLLEIRKPFMLLTLTLWLLSLLYLLHIMVIRLDLLHIKSHLRSPSSHRIAAQSLLAAARVGKLAQITYLQP</sequence>
<name>A0A061D8Z8_BABBI</name>
<dbReference type="VEuPathDB" id="PiroplasmaDB:BBBOND_0303510"/>